<accession>A0A135ZAT0</accession>
<evidence type="ECO:0000256" key="1">
    <source>
        <dbReference type="SAM" id="MobiDB-lite"/>
    </source>
</evidence>
<reference evidence="5 6" key="1">
    <citation type="submission" date="2019-01" db="EMBL/GenBank/DDBJ databases">
        <title>The genome sequence of Lactobacillus crispatus L49.</title>
        <authorList>
            <person name="Zhong J."/>
            <person name="Zhang J."/>
        </authorList>
    </citation>
    <scope>NUCLEOTIDE SEQUENCE [LARGE SCALE GENOMIC DNA]</scope>
    <source>
        <strain evidence="5 6">L49</strain>
    </source>
</reference>
<reference evidence="3" key="3">
    <citation type="submission" date="2023-08" db="EMBL/GenBank/DDBJ databases">
        <title>Lactobacillus from the Female Urinary Tract.</title>
        <authorList>
            <person name="Stegman N."/>
            <person name="Jackson B."/>
            <person name="Steiling M."/>
            <person name="Sedano C."/>
            <person name="Wolfe A."/>
            <person name="Putonti C."/>
        </authorList>
    </citation>
    <scope>NUCLEOTIDE SEQUENCE</scope>
    <source>
        <strain evidence="3">UMB5661</strain>
    </source>
</reference>
<reference evidence="2 7" key="2">
    <citation type="submission" date="2019-09" db="EMBL/GenBank/DDBJ databases">
        <title>Comparative analysis of L. crispatus genomes revealed niche specific adaptation to different host and body sites.</title>
        <authorList>
            <person name="Pan M."/>
            <person name="Hidalgo-Cantabrana C."/>
            <person name="Barrangou R."/>
        </authorList>
    </citation>
    <scope>NUCLEOTIDE SEQUENCE [LARGE SCALE GENOMIC DNA]</scope>
    <source>
        <strain evidence="2 7">NCK2488</strain>
    </source>
</reference>
<dbReference type="Proteomes" id="UP001253287">
    <property type="component" value="Unassembled WGS sequence"/>
</dbReference>
<evidence type="ECO:0000313" key="3">
    <source>
        <dbReference type="EMBL" id="MDT9610371.1"/>
    </source>
</evidence>
<dbReference type="EMBL" id="JBETVU010000012">
    <property type="protein sequence ID" value="MES5150368.1"/>
    <property type="molecule type" value="Genomic_DNA"/>
</dbReference>
<dbReference type="AlphaFoldDB" id="A0A135ZAT0"/>
<evidence type="ECO:0000313" key="9">
    <source>
        <dbReference type="Proteomes" id="UP001434419"/>
    </source>
</evidence>
<name>A0A135ZAT0_9LACO</name>
<reference evidence="4" key="4">
    <citation type="submission" date="2024-06" db="EMBL/GenBank/DDBJ databases">
        <title>Vaginal Lactobacillus fatty acid response mechanisms reveal a metabolite-targeted strategy for bacterial vaginosis treatment.</title>
        <authorList>
            <person name="Zhu M."/>
            <person name="Blainey P.C."/>
            <person name="Bloom S.M."/>
            <person name="Kwon D.S."/>
        </authorList>
    </citation>
    <scope>NUCLEOTIDE SEQUENCE</scope>
    <source>
        <strain evidence="4">194_F1_1</strain>
    </source>
</reference>
<sequence length="147" mass="16205">MAQDNTTKQGELLSTFNESNSKRTPIQSALTRPLEEAIGKCFLLLSGTTEEVQDSNDESKTIPRAVYKVRVVSSNTRLAIGTVLTVKVKGSKSVITDDENKKFLFGLEKNKVVAFDDLSHWNFNGNEGLSASNIRILEVSPQEAMNL</sequence>
<organism evidence="3 8">
    <name type="scientific">Lactobacillus crispatus</name>
    <dbReference type="NCBI Taxonomy" id="47770"/>
    <lineage>
        <taxon>Bacteria</taxon>
        <taxon>Bacillati</taxon>
        <taxon>Bacillota</taxon>
        <taxon>Bacilli</taxon>
        <taxon>Lactobacillales</taxon>
        <taxon>Lactobacillaceae</taxon>
        <taxon>Lactobacillus</taxon>
    </lineage>
</organism>
<evidence type="ECO:0000313" key="2">
    <source>
        <dbReference type="EMBL" id="KAA8812101.1"/>
    </source>
</evidence>
<dbReference type="Proteomes" id="UP001434419">
    <property type="component" value="Unassembled WGS sequence"/>
</dbReference>
<dbReference type="EMBL" id="JAVTXN010000065">
    <property type="protein sequence ID" value="MDT9610371.1"/>
    <property type="molecule type" value="Genomic_DNA"/>
</dbReference>
<evidence type="ECO:0000313" key="7">
    <source>
        <dbReference type="Proteomes" id="UP000324504"/>
    </source>
</evidence>
<proteinExistence type="predicted"/>
<evidence type="ECO:0000313" key="4">
    <source>
        <dbReference type="EMBL" id="MES5150368.1"/>
    </source>
</evidence>
<dbReference type="RefSeq" id="WP_005721900.1">
    <property type="nucleotide sequence ID" value="NZ_CP033426.1"/>
</dbReference>
<dbReference type="EMBL" id="SCLX01000098">
    <property type="protein sequence ID" value="RXF55184.1"/>
    <property type="molecule type" value="Genomic_DNA"/>
</dbReference>
<comment type="caution">
    <text evidence="3">The sequence shown here is derived from an EMBL/GenBank/DDBJ whole genome shotgun (WGS) entry which is preliminary data.</text>
</comment>
<keyword evidence="9" id="KW-1185">Reference proteome</keyword>
<evidence type="ECO:0000313" key="6">
    <source>
        <dbReference type="Proteomes" id="UP000289808"/>
    </source>
</evidence>
<dbReference type="Proteomes" id="UP000289808">
    <property type="component" value="Unassembled WGS sequence"/>
</dbReference>
<feature type="region of interest" description="Disordered" evidence="1">
    <location>
        <begin position="1"/>
        <end position="26"/>
    </location>
</feature>
<evidence type="ECO:0000313" key="8">
    <source>
        <dbReference type="Proteomes" id="UP001253287"/>
    </source>
</evidence>
<protein>
    <submittedName>
        <fullName evidence="3">Uncharacterized protein</fullName>
    </submittedName>
</protein>
<gene>
    <name evidence="4" type="ORF">ABVC42_10710</name>
    <name evidence="5" type="ORF">ERD32_11065</name>
    <name evidence="2" type="ORF">F1C09_07790</name>
    <name evidence="3" type="ORF">RON39_09665</name>
</gene>
<dbReference type="EMBL" id="VUAV01000049">
    <property type="protein sequence ID" value="KAA8812101.1"/>
    <property type="molecule type" value="Genomic_DNA"/>
</dbReference>
<dbReference type="Proteomes" id="UP000324504">
    <property type="component" value="Unassembled WGS sequence"/>
</dbReference>
<evidence type="ECO:0000313" key="5">
    <source>
        <dbReference type="EMBL" id="RXF55184.1"/>
    </source>
</evidence>